<dbReference type="PANTHER" id="PTHR11679">
    <property type="entry name" value="VESICLE PROTEIN SORTING-ASSOCIATED"/>
    <property type="match status" value="1"/>
</dbReference>
<organism evidence="3 4">
    <name type="scientific">Ditylenchus destructor</name>
    <dbReference type="NCBI Taxonomy" id="166010"/>
    <lineage>
        <taxon>Eukaryota</taxon>
        <taxon>Metazoa</taxon>
        <taxon>Ecdysozoa</taxon>
        <taxon>Nematoda</taxon>
        <taxon>Chromadorea</taxon>
        <taxon>Rhabditida</taxon>
        <taxon>Tylenchina</taxon>
        <taxon>Tylenchomorpha</taxon>
        <taxon>Sphaerularioidea</taxon>
        <taxon>Anguinidae</taxon>
        <taxon>Anguininae</taxon>
        <taxon>Ditylenchus</taxon>
    </lineage>
</organism>
<accession>A0AAD4R897</accession>
<comment type="similarity">
    <text evidence="1">Belongs to the STXBP/unc-18/SEC1 family.</text>
</comment>
<dbReference type="InterPro" id="IPR001619">
    <property type="entry name" value="Sec1-like"/>
</dbReference>
<evidence type="ECO:0000313" key="4">
    <source>
        <dbReference type="Proteomes" id="UP001201812"/>
    </source>
</evidence>
<dbReference type="Gene3D" id="3.90.830.10">
    <property type="entry name" value="Syntaxin Binding Protein 1, Chain A, domain 2"/>
    <property type="match status" value="1"/>
</dbReference>
<evidence type="ECO:0000256" key="1">
    <source>
        <dbReference type="ARBA" id="ARBA00009884"/>
    </source>
</evidence>
<dbReference type="InterPro" id="IPR043127">
    <property type="entry name" value="Sec-1-like_dom3a"/>
</dbReference>
<keyword evidence="4" id="KW-1185">Reference proteome</keyword>
<dbReference type="Gene3D" id="3.40.50.1910">
    <property type="match status" value="1"/>
</dbReference>
<dbReference type="Pfam" id="PF00995">
    <property type="entry name" value="Sec1"/>
    <property type="match status" value="1"/>
</dbReference>
<name>A0AAD4R897_9BILA</name>
<dbReference type="EMBL" id="JAKKPZ010000010">
    <property type="protein sequence ID" value="KAI1716582.1"/>
    <property type="molecule type" value="Genomic_DNA"/>
</dbReference>
<evidence type="ECO:0000256" key="2">
    <source>
        <dbReference type="SAM" id="MobiDB-lite"/>
    </source>
</evidence>
<dbReference type="InterPro" id="IPR043155">
    <property type="entry name" value="VPS33_dom3b"/>
</dbReference>
<dbReference type="Gene3D" id="1.25.40.850">
    <property type="match status" value="1"/>
</dbReference>
<reference evidence="3" key="1">
    <citation type="submission" date="2022-01" db="EMBL/GenBank/DDBJ databases">
        <title>Genome Sequence Resource for Two Populations of Ditylenchus destructor, the Migratory Endoparasitic Phytonematode.</title>
        <authorList>
            <person name="Zhang H."/>
            <person name="Lin R."/>
            <person name="Xie B."/>
        </authorList>
    </citation>
    <scope>NUCLEOTIDE SEQUENCE</scope>
    <source>
        <strain evidence="3">BazhouSP</strain>
    </source>
</reference>
<evidence type="ECO:0000313" key="3">
    <source>
        <dbReference type="EMBL" id="KAI1716582.1"/>
    </source>
</evidence>
<dbReference type="SUPFAM" id="SSF56815">
    <property type="entry name" value="Sec1/munc18-like (SM) proteins"/>
    <property type="match status" value="1"/>
</dbReference>
<dbReference type="InterPro" id="IPR043154">
    <property type="entry name" value="Sec-1-like_dom1"/>
</dbReference>
<dbReference type="AlphaFoldDB" id="A0AAD4R897"/>
<dbReference type="GO" id="GO:0016192">
    <property type="term" value="P:vesicle-mediated transport"/>
    <property type="evidence" value="ECO:0007669"/>
    <property type="project" value="InterPro"/>
</dbReference>
<protein>
    <submittedName>
        <fullName evidence="3">Sec1 family domain-containing protein</fullName>
    </submittedName>
</protein>
<feature type="region of interest" description="Disordered" evidence="2">
    <location>
        <begin position="502"/>
        <end position="523"/>
    </location>
</feature>
<comment type="caution">
    <text evidence="3">The sequence shown here is derived from an EMBL/GenBank/DDBJ whole genome shotgun (WGS) entry which is preliminary data.</text>
</comment>
<dbReference type="InterPro" id="IPR036045">
    <property type="entry name" value="Sec1-like_sf"/>
</dbReference>
<proteinExistence type="inferred from homology"/>
<dbReference type="Gene3D" id="3.40.50.2060">
    <property type="match status" value="1"/>
</dbReference>
<dbReference type="InterPro" id="IPR027482">
    <property type="entry name" value="Sec1-like_dom2"/>
</dbReference>
<sequence length="639" mass="71968">MDYFNDEFSLITKLAREELIHVLESIQGTKQLVVESDLMRPLDRIVSMSLLQEHNCCRVLKLDMNKVVYWDEALEHRVFLLRPSIALAKKVCELIKSQPSHRYSVVVVDRRRQLFEIEFEKQGLFGIVDFYEFNLSLIPIESDLFSLEMPIVSMRNLGDDSWAIARALWQLQSLYGCIPTTFCIGPLAKQTEKHFRHISSDMGEPAPTADQPISHIFIFDRQMDIISTLMTCLTYESMLNDHFQYSCAKISFGEAVEAKLKQKANVQLRVFPLNNSDSVFSAIRNAHMTFVFPFLSAKAKELQASIDKASGLSKMEDMKHFVSTELRTVKDQHKSLEVHICACEAILEWCTAKSANERFTMEQSIAQGQSDSADIAKFIENAIRRRSEQWHVLQLICLWSLRENGIPAKHYANLQAMFLRTYGYEQLPVFLHLKLNGMLVERAVHSSVGPLIAPIQTVIGSNSNATTNDLGRKRSLIPSSGTSACQNSFPSIAAALNLCPRSPQEEGSHSTKSQSKANLPGERIEPSLSGAKQGLGYIFSDAYVPLASRLLELCVTEGWNDVKFKKVLGEGNVFCTNPSAPKPDNRIHKAILVCFVGGVTFAEIASLRAFAQNRSFRIIIITSHIIHRENFIRSLATVT</sequence>
<dbReference type="Proteomes" id="UP001201812">
    <property type="component" value="Unassembled WGS sequence"/>
</dbReference>
<gene>
    <name evidence="3" type="ORF">DdX_07645</name>
</gene>